<protein>
    <submittedName>
        <fullName evidence="1">Uncharacterized protein</fullName>
    </submittedName>
</protein>
<dbReference type="Proteomes" id="UP000824175">
    <property type="component" value="Unassembled WGS sequence"/>
</dbReference>
<reference evidence="1" key="1">
    <citation type="submission" date="2020-10" db="EMBL/GenBank/DDBJ databases">
        <authorList>
            <person name="Gilroy R."/>
        </authorList>
    </citation>
    <scope>NUCLEOTIDE SEQUENCE</scope>
    <source>
        <strain evidence="1">CHK195-11698</strain>
    </source>
</reference>
<reference evidence="1" key="2">
    <citation type="journal article" date="2021" name="PeerJ">
        <title>Extensive microbial diversity within the chicken gut microbiome revealed by metagenomics and culture.</title>
        <authorList>
            <person name="Gilroy R."/>
            <person name="Ravi A."/>
            <person name="Getino M."/>
            <person name="Pursley I."/>
            <person name="Horton D.L."/>
            <person name="Alikhan N.F."/>
            <person name="Baker D."/>
            <person name="Gharbi K."/>
            <person name="Hall N."/>
            <person name="Watson M."/>
            <person name="Adriaenssens E.M."/>
            <person name="Foster-Nyarko E."/>
            <person name="Jarju S."/>
            <person name="Secka A."/>
            <person name="Antonio M."/>
            <person name="Oren A."/>
            <person name="Chaudhuri R.R."/>
            <person name="La Ragione R."/>
            <person name="Hildebrand F."/>
            <person name="Pallen M.J."/>
        </authorList>
    </citation>
    <scope>NUCLEOTIDE SEQUENCE</scope>
    <source>
        <strain evidence="1">CHK195-11698</strain>
    </source>
</reference>
<dbReference type="EMBL" id="DVMJ01000050">
    <property type="protein sequence ID" value="HIU13508.1"/>
    <property type="molecule type" value="Genomic_DNA"/>
</dbReference>
<proteinExistence type="predicted"/>
<evidence type="ECO:0000313" key="1">
    <source>
        <dbReference type="EMBL" id="HIU13508.1"/>
    </source>
</evidence>
<accession>A0A9D1HN02</accession>
<comment type="caution">
    <text evidence="1">The sequence shown here is derived from an EMBL/GenBank/DDBJ whole genome shotgun (WGS) entry which is preliminary data.</text>
</comment>
<name>A0A9D1HN02_9FIRM</name>
<dbReference type="AlphaFoldDB" id="A0A9D1HN02"/>
<sequence>MYLDTEALYGWLQQFEKVLVMQEELLTGLKHLQQESNGMLDLETMCEEMDMLYGQMISLKQILSQIPSRYIQIIQTYQKRLNDLYLDWQDFSAECHYQMGDHRDIGQSIPRSPLFTISETLYGQSGVARVCRKEDQCDDGAQTE</sequence>
<evidence type="ECO:0000313" key="2">
    <source>
        <dbReference type="Proteomes" id="UP000824175"/>
    </source>
</evidence>
<organism evidence="1 2">
    <name type="scientific">Candidatus Fimiplasma intestinipullorum</name>
    <dbReference type="NCBI Taxonomy" id="2840825"/>
    <lineage>
        <taxon>Bacteria</taxon>
        <taxon>Bacillati</taxon>
        <taxon>Bacillota</taxon>
        <taxon>Clostridia</taxon>
        <taxon>Eubacteriales</taxon>
        <taxon>Candidatus Fimiplasma</taxon>
    </lineage>
</organism>
<gene>
    <name evidence="1" type="ORF">IAD15_05505</name>
</gene>